<gene>
    <name evidence="1" type="ORF">PECAL_6P02860</name>
</gene>
<reference evidence="1" key="1">
    <citation type="submission" date="2021-11" db="EMBL/GenBank/DDBJ databases">
        <authorList>
            <consortium name="Genoscope - CEA"/>
            <person name="William W."/>
        </authorList>
    </citation>
    <scope>NUCLEOTIDE SEQUENCE</scope>
</reference>
<dbReference type="EMBL" id="CAKKNE010000006">
    <property type="protein sequence ID" value="CAH0378690.1"/>
    <property type="molecule type" value="Genomic_DNA"/>
</dbReference>
<name>A0A8J2X6U0_9STRA</name>
<organism evidence="1 2">
    <name type="scientific">Pelagomonas calceolata</name>
    <dbReference type="NCBI Taxonomy" id="35677"/>
    <lineage>
        <taxon>Eukaryota</taxon>
        <taxon>Sar</taxon>
        <taxon>Stramenopiles</taxon>
        <taxon>Ochrophyta</taxon>
        <taxon>Pelagophyceae</taxon>
        <taxon>Pelagomonadales</taxon>
        <taxon>Pelagomonadaceae</taxon>
        <taxon>Pelagomonas</taxon>
    </lineage>
</organism>
<keyword evidence="2" id="KW-1185">Reference proteome</keyword>
<evidence type="ECO:0000313" key="1">
    <source>
        <dbReference type="EMBL" id="CAH0378690.1"/>
    </source>
</evidence>
<dbReference type="Proteomes" id="UP000789595">
    <property type="component" value="Unassembled WGS sequence"/>
</dbReference>
<proteinExistence type="predicted"/>
<accession>A0A8J2X6U0</accession>
<comment type="caution">
    <text evidence="1">The sequence shown here is derived from an EMBL/GenBank/DDBJ whole genome shotgun (WGS) entry which is preliminary data.</text>
</comment>
<protein>
    <submittedName>
        <fullName evidence="1">Uncharacterized protein</fullName>
    </submittedName>
</protein>
<dbReference type="AlphaFoldDB" id="A0A8J2X6U0"/>
<sequence length="230" mass="25874">MASVSNLPPELIAHTVSFLQTADTHDVCFTFSLQAPILQYDSQGHAGAVIPHGPCWLCQATVNTVAGVDLNSLTTHGDATVTLQFGGPKSEHPSACYLQFHFNEIEICVRAQIAPFQQLRMEGGEYVHDYCGCGKCVEEETEFCRLVDLVEKRFFEAGLRGRELEEALDRELDPVWEKISAFGYAEGVRYLRTTYDIPRRRSDRAQRKICSFFPHKNGRARCWGCGSKHK</sequence>
<evidence type="ECO:0000313" key="2">
    <source>
        <dbReference type="Proteomes" id="UP000789595"/>
    </source>
</evidence>